<dbReference type="InterPro" id="IPR036388">
    <property type="entry name" value="WH-like_DNA-bd_sf"/>
</dbReference>
<evidence type="ECO:0000256" key="4">
    <source>
        <dbReference type="ARBA" id="ARBA00022741"/>
    </source>
</evidence>
<dbReference type="SUPFAM" id="SSF52047">
    <property type="entry name" value="RNI-like"/>
    <property type="match status" value="1"/>
</dbReference>
<dbReference type="eggNOG" id="KOG4658">
    <property type="taxonomic scope" value="Eukaryota"/>
</dbReference>
<name>A0A0E0M584_ORYPU</name>
<keyword evidence="5" id="KW-0611">Plant defense</keyword>
<feature type="domain" description="R13L1/DRL21-like LRR repeat region" evidence="10">
    <location>
        <begin position="677"/>
        <end position="798"/>
    </location>
</feature>
<evidence type="ECO:0000313" key="11">
    <source>
        <dbReference type="EnsemblPlants" id="OPUNC10G01190.2"/>
    </source>
</evidence>
<dbReference type="EnsemblPlants" id="OPUNC10G01190.2">
    <property type="protein sequence ID" value="OPUNC10G01190.2"/>
    <property type="gene ID" value="OPUNC10G01190"/>
</dbReference>
<evidence type="ECO:0000259" key="7">
    <source>
        <dbReference type="Pfam" id="PF00931"/>
    </source>
</evidence>
<dbReference type="SUPFAM" id="SSF52540">
    <property type="entry name" value="P-loop containing nucleoside triphosphate hydrolases"/>
    <property type="match status" value="1"/>
</dbReference>
<dbReference type="InterPro" id="IPR001611">
    <property type="entry name" value="Leu-rich_rpt"/>
</dbReference>
<dbReference type="InterPro" id="IPR042197">
    <property type="entry name" value="Apaf_helical"/>
</dbReference>
<keyword evidence="2" id="KW-0433">Leucine-rich repeat</keyword>
<dbReference type="STRING" id="4537.A0A0E0M584"/>
<reference evidence="11" key="1">
    <citation type="submission" date="2015-04" db="UniProtKB">
        <authorList>
            <consortium name="EnsemblPlants"/>
        </authorList>
    </citation>
    <scope>IDENTIFICATION</scope>
</reference>
<dbReference type="InterPro" id="IPR056789">
    <property type="entry name" value="LRR_R13L1-DRL21"/>
</dbReference>
<dbReference type="GO" id="GO:0005524">
    <property type="term" value="F:ATP binding"/>
    <property type="evidence" value="ECO:0007669"/>
    <property type="project" value="UniProtKB-KW"/>
</dbReference>
<dbReference type="GO" id="GO:0009626">
    <property type="term" value="P:plant-type hypersensitive response"/>
    <property type="evidence" value="ECO:0007669"/>
    <property type="project" value="UniProtKB-ARBA"/>
</dbReference>
<dbReference type="InterPro" id="IPR032675">
    <property type="entry name" value="LRR_dom_sf"/>
</dbReference>
<feature type="domain" description="Disease resistance N-terminal" evidence="8">
    <location>
        <begin position="4"/>
        <end position="84"/>
    </location>
</feature>
<evidence type="ECO:0000256" key="2">
    <source>
        <dbReference type="ARBA" id="ARBA00022614"/>
    </source>
</evidence>
<keyword evidence="3" id="KW-0677">Repeat</keyword>
<dbReference type="Gene3D" id="3.80.10.10">
    <property type="entry name" value="Ribonuclease Inhibitor"/>
    <property type="match status" value="3"/>
</dbReference>
<dbReference type="GO" id="GO:0042742">
    <property type="term" value="P:defense response to bacterium"/>
    <property type="evidence" value="ECO:0007669"/>
    <property type="project" value="UniProtKB-ARBA"/>
</dbReference>
<dbReference type="PROSITE" id="PS51450">
    <property type="entry name" value="LRR"/>
    <property type="match status" value="1"/>
</dbReference>
<dbReference type="InterPro" id="IPR041118">
    <property type="entry name" value="Rx_N"/>
</dbReference>
<dbReference type="PRINTS" id="PR00364">
    <property type="entry name" value="DISEASERSIST"/>
</dbReference>
<feature type="domain" description="NB-ARC" evidence="7">
    <location>
        <begin position="166"/>
        <end position="312"/>
    </location>
</feature>
<evidence type="ECO:0000256" key="5">
    <source>
        <dbReference type="ARBA" id="ARBA00022821"/>
    </source>
</evidence>
<dbReference type="InterPro" id="IPR002182">
    <property type="entry name" value="NB-ARC"/>
</dbReference>
<organism evidence="11">
    <name type="scientific">Oryza punctata</name>
    <name type="common">Red rice</name>
    <dbReference type="NCBI Taxonomy" id="4537"/>
    <lineage>
        <taxon>Eukaryota</taxon>
        <taxon>Viridiplantae</taxon>
        <taxon>Streptophyta</taxon>
        <taxon>Embryophyta</taxon>
        <taxon>Tracheophyta</taxon>
        <taxon>Spermatophyta</taxon>
        <taxon>Magnoliopsida</taxon>
        <taxon>Liliopsida</taxon>
        <taxon>Poales</taxon>
        <taxon>Poaceae</taxon>
        <taxon>BOP clade</taxon>
        <taxon>Oryzoideae</taxon>
        <taxon>Oryzeae</taxon>
        <taxon>Oryzinae</taxon>
        <taxon>Oryza</taxon>
    </lineage>
</organism>
<dbReference type="Pfam" id="PF00931">
    <property type="entry name" value="NB-ARC"/>
    <property type="match status" value="1"/>
</dbReference>
<dbReference type="Pfam" id="PF23559">
    <property type="entry name" value="WHD_DRP"/>
    <property type="match status" value="1"/>
</dbReference>
<dbReference type="SUPFAM" id="SSF52058">
    <property type="entry name" value="L domain-like"/>
    <property type="match status" value="1"/>
</dbReference>
<dbReference type="Gene3D" id="1.10.10.10">
    <property type="entry name" value="Winged helix-like DNA-binding domain superfamily/Winged helix DNA-binding domain"/>
    <property type="match status" value="1"/>
</dbReference>
<sequence length="1236" mass="141541">MVKEKASSYLLEQYKVMDGMEGQREILERKLPAILDVINDAEEKGTYRPGVSAWLKALKKVAYEANDVFDEFRYEALRREAKKKGHYSILGMDVVSLFPSHNPIVFRYKMGKKLCRIVQTVEVLVMEMNTFGFTHQKKELPSRQWRQMDSVMADYDKDIVSSSRDREKRKIMNILIDQDSKRDLIVLPIVGMGGLGKTTFAQLIFNDPEIEKFFELRRWYCVSDDFDVGSIASNICRSNKKDCEQALQDLREEVSGKRYFIVLDDVWNRDVDKWEKLRTCLLHGGKGSAILTTTRDAEVARIMIMGVSEAHILGALDKVFLKQIFSRRAFSIHNQNHSELVNLVDEVVDRCSGSPLAAKALGSMLSNKTSLQEWKAVFTKSSICNQKTGILPILKLSYDDLPSHMKQCFSFCAVFPKDYAIEVEKLIQLWMANDFIPLEEDVPPETLGQQIFTELTWRSFFQDVKQIIPYNNKEWDKLRYKTICNIHDLMHDIAISVMGKECVTVMDRSNQKKLLSHPTLHLFASYDGTGPILDNFLKKQSPTLRTLLYDYDMEGSIPNLSEHSSFRALHFLAWEKSPVRPRYLKHLRYLNLSDNPILKELPEEISILYNLQTLDLSNCKKLGRLPKDMKYMSSLRHLYTNGCKSLKFMPPEFGRLTSLQTLTYFVVGSGSGCSTVGELQNLNLDGELQLQGLENVTEPHAKAAGLRNKEKLTHLSLGWNSGHKELNGHLKVLDALKPHNCLQMLRIVSYKSTALPKWMTDLSMLQHLIELHLIDCTMCEEFPQFCNFKSIRVLRLIKLDKLQSLCSVMSYPTFPALKELQLHDLEGLDRWVMTEVTQREGPIFPLLEKIDIKNCPKLITLPEAPELKFLEVEEDKAQLSLSIVGSKYMSSLSKLDLAVVKNEVAQLHKNDEESEIWPVWTENQCCVHLTEMKLSGCNFFFPSSQLQETIGIWKRFEQLVFLEIRSCSLLIYWPEEEFLNLVSLKRLRIDDCNQLTGRTQVKRGTKPARDHLLPHLTALTVSCCESVTELFSLPASLRYINIVNCPSFEFIWGKKDTELDSVHAEQPDTFMLMEHGNDLASTSVSVPEQFTYPRNHPLLCLKKLLIGGCDKLVNLVNLPPSLESLRILECPELSFISGQLDALADLRIGRCNKLESLGFIVGDMSSLERLRLFQCKHLASLPNDFGSCSALRSLSIEYCPAINTKLIYQQLQQRIDDLEECNLSHASSRDPLEAWN</sequence>
<dbReference type="Gene3D" id="1.20.5.4130">
    <property type="match status" value="1"/>
</dbReference>
<evidence type="ECO:0000256" key="3">
    <source>
        <dbReference type="ARBA" id="ARBA00022737"/>
    </source>
</evidence>
<dbReference type="HOGENOM" id="CLU_000837_8_8_1"/>
<dbReference type="FunFam" id="1.10.10.10:FF:000322">
    <property type="entry name" value="Probable disease resistance protein At1g63360"/>
    <property type="match status" value="1"/>
</dbReference>
<evidence type="ECO:0000259" key="9">
    <source>
        <dbReference type="Pfam" id="PF23559"/>
    </source>
</evidence>
<dbReference type="PANTHER" id="PTHR36766">
    <property type="entry name" value="PLANT BROAD-SPECTRUM MILDEW RESISTANCE PROTEIN RPW8"/>
    <property type="match status" value="1"/>
</dbReference>
<keyword evidence="12" id="KW-1185">Reference proteome</keyword>
<dbReference type="InterPro" id="IPR027417">
    <property type="entry name" value="P-loop_NTPase"/>
</dbReference>
<evidence type="ECO:0000256" key="6">
    <source>
        <dbReference type="ARBA" id="ARBA00022840"/>
    </source>
</evidence>
<dbReference type="Gene3D" id="3.40.50.300">
    <property type="entry name" value="P-loop containing nucleotide triphosphate hydrolases"/>
    <property type="match status" value="1"/>
</dbReference>
<keyword evidence="6" id="KW-0067">ATP-binding</keyword>
<evidence type="ECO:0000259" key="10">
    <source>
        <dbReference type="Pfam" id="PF25019"/>
    </source>
</evidence>
<evidence type="ECO:0000313" key="12">
    <source>
        <dbReference type="Proteomes" id="UP000026962"/>
    </source>
</evidence>
<dbReference type="GO" id="GO:0043531">
    <property type="term" value="F:ADP binding"/>
    <property type="evidence" value="ECO:0007669"/>
    <property type="project" value="InterPro"/>
</dbReference>
<accession>A0A0E0M584</accession>
<proteinExistence type="inferred from homology"/>
<feature type="domain" description="Disease resistance protein winged helix" evidence="9">
    <location>
        <begin position="414"/>
        <end position="494"/>
    </location>
</feature>
<dbReference type="Pfam" id="PF25019">
    <property type="entry name" value="LRR_R13L1-DRL21"/>
    <property type="match status" value="1"/>
</dbReference>
<keyword evidence="4" id="KW-0547">Nucleotide-binding</keyword>
<protein>
    <recommendedName>
        <fullName evidence="13">NB-ARC domain-containing protein</fullName>
    </recommendedName>
</protein>
<dbReference type="Pfam" id="PF18052">
    <property type="entry name" value="Rx_N"/>
    <property type="match status" value="1"/>
</dbReference>
<dbReference type="Gramene" id="OPUNC10G01190.2">
    <property type="protein sequence ID" value="OPUNC10G01190.2"/>
    <property type="gene ID" value="OPUNC10G01190"/>
</dbReference>
<evidence type="ECO:0000259" key="8">
    <source>
        <dbReference type="Pfam" id="PF18052"/>
    </source>
</evidence>
<reference evidence="11" key="2">
    <citation type="submission" date="2018-05" db="EMBL/GenBank/DDBJ databases">
        <title>OpunRS2 (Oryza punctata Reference Sequence Version 2).</title>
        <authorList>
            <person name="Zhang J."/>
            <person name="Kudrna D."/>
            <person name="Lee S."/>
            <person name="Talag J."/>
            <person name="Welchert J."/>
            <person name="Wing R.A."/>
        </authorList>
    </citation>
    <scope>NUCLEOTIDE SEQUENCE [LARGE SCALE GENOMIC DNA]</scope>
</reference>
<dbReference type="Gene3D" id="1.10.8.430">
    <property type="entry name" value="Helical domain of apoptotic protease-activating factors"/>
    <property type="match status" value="1"/>
</dbReference>
<dbReference type="Proteomes" id="UP000026962">
    <property type="component" value="Chromosome 10"/>
</dbReference>
<evidence type="ECO:0008006" key="13">
    <source>
        <dbReference type="Google" id="ProtNLM"/>
    </source>
</evidence>
<dbReference type="AlphaFoldDB" id="A0A0E0M584"/>
<comment type="similarity">
    <text evidence="1">Belongs to the disease resistance NB-LRR family.</text>
</comment>
<dbReference type="PANTHER" id="PTHR36766:SF55">
    <property type="entry name" value="OS11G0492900 PROTEIN"/>
    <property type="match status" value="1"/>
</dbReference>
<dbReference type="InterPro" id="IPR058922">
    <property type="entry name" value="WHD_DRP"/>
</dbReference>
<evidence type="ECO:0000256" key="1">
    <source>
        <dbReference type="ARBA" id="ARBA00008894"/>
    </source>
</evidence>
<dbReference type="GO" id="GO:0002758">
    <property type="term" value="P:innate immune response-activating signaling pathway"/>
    <property type="evidence" value="ECO:0007669"/>
    <property type="project" value="UniProtKB-ARBA"/>
</dbReference>
<dbReference type="OMA" id="ECVTITD"/>